<evidence type="ECO:0000313" key="3">
    <source>
        <dbReference type="EMBL" id="GMI19319.1"/>
    </source>
</evidence>
<feature type="region of interest" description="Disordered" evidence="1">
    <location>
        <begin position="1"/>
        <end position="24"/>
    </location>
</feature>
<feature type="transmembrane region" description="Helical" evidence="2">
    <location>
        <begin position="103"/>
        <end position="122"/>
    </location>
</feature>
<gene>
    <name evidence="3" type="ORF">TeGR_g12609</name>
</gene>
<evidence type="ECO:0000256" key="2">
    <source>
        <dbReference type="SAM" id="Phobius"/>
    </source>
</evidence>
<dbReference type="EMBL" id="BRYB01003708">
    <property type="protein sequence ID" value="GMI19319.1"/>
    <property type="molecule type" value="Genomic_DNA"/>
</dbReference>
<comment type="caution">
    <text evidence="3">The sequence shown here is derived from an EMBL/GenBank/DDBJ whole genome shotgun (WGS) entry which is preliminary data.</text>
</comment>
<keyword evidence="2" id="KW-0472">Membrane</keyword>
<reference evidence="3 4" key="1">
    <citation type="journal article" date="2023" name="Commun. Biol.">
        <title>Genome analysis of Parmales, the sister group of diatoms, reveals the evolutionary specialization of diatoms from phago-mixotrophs to photoautotrophs.</title>
        <authorList>
            <person name="Ban H."/>
            <person name="Sato S."/>
            <person name="Yoshikawa S."/>
            <person name="Yamada K."/>
            <person name="Nakamura Y."/>
            <person name="Ichinomiya M."/>
            <person name="Sato N."/>
            <person name="Blanc-Mathieu R."/>
            <person name="Endo H."/>
            <person name="Kuwata A."/>
            <person name="Ogata H."/>
        </authorList>
    </citation>
    <scope>NUCLEOTIDE SEQUENCE [LARGE SCALE GENOMIC DNA]</scope>
</reference>
<name>A0ABQ6M4N5_9STRA</name>
<feature type="compositionally biased region" description="Polar residues" evidence="1">
    <location>
        <begin position="9"/>
        <end position="24"/>
    </location>
</feature>
<feature type="transmembrane region" description="Helical" evidence="2">
    <location>
        <begin position="175"/>
        <end position="191"/>
    </location>
</feature>
<sequence>MEESPPGTFRSNSNSRSVGARSTATPFAPPPSIPIVLCLSFYYRIIYFCGSLAFLTTALLYLVTGNGECHKYYMYLTFPVSLACLITHFLSSPKTASKLYTTFLHVHFALSTSGPAIVFLLAMRYHEHRVDRNAFFFLVGFQPIFVLIFAFARAFRLQVAKFPDRRLSNFIVDEVFLGGLGYIATIAWLSSESTKCFQTNRGHSLRVCEGTNNSQF</sequence>
<feature type="transmembrane region" description="Helical" evidence="2">
    <location>
        <begin position="41"/>
        <end position="63"/>
    </location>
</feature>
<evidence type="ECO:0000313" key="4">
    <source>
        <dbReference type="Proteomes" id="UP001165060"/>
    </source>
</evidence>
<feature type="transmembrane region" description="Helical" evidence="2">
    <location>
        <begin position="134"/>
        <end position="155"/>
    </location>
</feature>
<protein>
    <submittedName>
        <fullName evidence="3">Uncharacterized protein</fullName>
    </submittedName>
</protein>
<proteinExistence type="predicted"/>
<dbReference type="Proteomes" id="UP001165060">
    <property type="component" value="Unassembled WGS sequence"/>
</dbReference>
<evidence type="ECO:0000256" key="1">
    <source>
        <dbReference type="SAM" id="MobiDB-lite"/>
    </source>
</evidence>
<accession>A0ABQ6M4N5</accession>
<feature type="transmembrane region" description="Helical" evidence="2">
    <location>
        <begin position="72"/>
        <end position="91"/>
    </location>
</feature>
<keyword evidence="2" id="KW-1133">Transmembrane helix</keyword>
<keyword evidence="2" id="KW-0812">Transmembrane</keyword>
<organism evidence="3 4">
    <name type="scientific">Tetraparma gracilis</name>
    <dbReference type="NCBI Taxonomy" id="2962635"/>
    <lineage>
        <taxon>Eukaryota</taxon>
        <taxon>Sar</taxon>
        <taxon>Stramenopiles</taxon>
        <taxon>Ochrophyta</taxon>
        <taxon>Bolidophyceae</taxon>
        <taxon>Parmales</taxon>
        <taxon>Triparmaceae</taxon>
        <taxon>Tetraparma</taxon>
    </lineage>
</organism>
<feature type="non-terminal residue" evidence="3">
    <location>
        <position position="216"/>
    </location>
</feature>
<keyword evidence="4" id="KW-1185">Reference proteome</keyword>